<dbReference type="EMBL" id="BJXB01000052">
    <property type="protein sequence ID" value="GEM50000.1"/>
    <property type="molecule type" value="Genomic_DNA"/>
</dbReference>
<name>A0A511NB07_DEIC1</name>
<evidence type="ECO:0000313" key="1">
    <source>
        <dbReference type="EMBL" id="GEM50000.1"/>
    </source>
</evidence>
<proteinExistence type="predicted"/>
<reference evidence="1 2" key="1">
    <citation type="submission" date="2019-07" db="EMBL/GenBank/DDBJ databases">
        <title>Whole genome shotgun sequence of Deinococcus cellulosilyticus NBRC 106333.</title>
        <authorList>
            <person name="Hosoyama A."/>
            <person name="Uohara A."/>
            <person name="Ohji S."/>
            <person name="Ichikawa N."/>
        </authorList>
    </citation>
    <scope>NUCLEOTIDE SEQUENCE [LARGE SCALE GENOMIC DNA]</scope>
    <source>
        <strain evidence="1 2">NBRC 106333</strain>
    </source>
</reference>
<gene>
    <name evidence="1" type="ORF">DC3_56350</name>
</gene>
<comment type="caution">
    <text evidence="1">The sequence shown here is derived from an EMBL/GenBank/DDBJ whole genome shotgun (WGS) entry which is preliminary data.</text>
</comment>
<evidence type="ECO:0000313" key="2">
    <source>
        <dbReference type="Proteomes" id="UP000321306"/>
    </source>
</evidence>
<organism evidence="1 2">
    <name type="scientific">Deinococcus cellulosilyticus (strain DSM 18568 / NBRC 106333 / KACC 11606 / 5516J-15)</name>
    <dbReference type="NCBI Taxonomy" id="1223518"/>
    <lineage>
        <taxon>Bacteria</taxon>
        <taxon>Thermotogati</taxon>
        <taxon>Deinococcota</taxon>
        <taxon>Deinococci</taxon>
        <taxon>Deinococcales</taxon>
        <taxon>Deinococcaceae</taxon>
        <taxon>Deinococcus</taxon>
    </lineage>
</organism>
<dbReference type="AlphaFoldDB" id="A0A511NB07"/>
<keyword evidence="2" id="KW-1185">Reference proteome</keyword>
<dbReference type="Proteomes" id="UP000321306">
    <property type="component" value="Unassembled WGS sequence"/>
</dbReference>
<accession>A0A511NB07</accession>
<protein>
    <submittedName>
        <fullName evidence="1">Uncharacterized protein</fullName>
    </submittedName>
</protein>
<sequence length="56" mass="6445">MVFLLQQKVTSVEPFLSKDRYDGWNMGLVAGFRQGEVCNMGLTWKETINHTREVSP</sequence>